<organism evidence="18 19">
    <name type="scientific">Fictibacillus enclensis</name>
    <dbReference type="NCBI Taxonomy" id="1017270"/>
    <lineage>
        <taxon>Bacteria</taxon>
        <taxon>Bacillati</taxon>
        <taxon>Bacillota</taxon>
        <taxon>Bacilli</taxon>
        <taxon>Bacillales</taxon>
        <taxon>Fictibacillaceae</taxon>
        <taxon>Fictibacillus</taxon>
    </lineage>
</organism>
<dbReference type="Gene3D" id="3.30.428.10">
    <property type="entry name" value="HIT-like"/>
    <property type="match status" value="2"/>
</dbReference>
<dbReference type="GO" id="GO:0008270">
    <property type="term" value="F:zinc ion binding"/>
    <property type="evidence" value="ECO:0007669"/>
    <property type="project" value="InterPro"/>
</dbReference>
<evidence type="ECO:0000256" key="5">
    <source>
        <dbReference type="ARBA" id="ARBA00016340"/>
    </source>
</evidence>
<keyword evidence="11 15" id="KW-0119">Carbohydrate metabolism</keyword>
<dbReference type="InterPro" id="IPR019779">
    <property type="entry name" value="GalP_UDPtransf1_His-AS"/>
</dbReference>
<evidence type="ECO:0000256" key="3">
    <source>
        <dbReference type="ARBA" id="ARBA00010951"/>
    </source>
</evidence>
<gene>
    <name evidence="18" type="ORF">AS030_16560</name>
</gene>
<dbReference type="PANTHER" id="PTHR11943">
    <property type="entry name" value="GALACTOSE-1-PHOSPHATE URIDYLYLTRANSFERASE"/>
    <property type="match status" value="1"/>
</dbReference>
<evidence type="ECO:0000313" key="18">
    <source>
        <dbReference type="EMBL" id="KSU81898.1"/>
    </source>
</evidence>
<feature type="binding site" evidence="14">
    <location>
        <position position="31"/>
    </location>
    <ligand>
        <name>Zn(2+)</name>
        <dbReference type="ChEBI" id="CHEBI:29105"/>
    </ligand>
</feature>
<protein>
    <recommendedName>
        <fullName evidence="5 12">Galactose-1-phosphate uridylyltransferase</fullName>
        <ecNumber evidence="4 12">2.7.7.12</ecNumber>
    </recommendedName>
</protein>
<dbReference type="Pfam" id="PF02744">
    <property type="entry name" value="GalP_UDP_tr_C"/>
    <property type="match status" value="1"/>
</dbReference>
<reference evidence="18 19" key="1">
    <citation type="journal article" date="2014" name="Antonie Van Leeuwenhoek">
        <title>Fictibacillus enclensis sp. nov., isolated from marine sediment.</title>
        <authorList>
            <person name="Dastager S.G."/>
            <person name="Mawlankar R."/>
            <person name="Srinivasan K."/>
            <person name="Tang S.K."/>
            <person name="Lee J.C."/>
            <person name="Ramana V.V."/>
            <person name="Shouche Y.S."/>
        </authorList>
    </citation>
    <scope>NUCLEOTIDE SEQUENCE [LARGE SCALE GENOMIC DNA]</scope>
    <source>
        <strain evidence="18 19">NIO-1003</strain>
    </source>
</reference>
<feature type="binding site" evidence="14">
    <location>
        <position position="34"/>
    </location>
    <ligand>
        <name>Zn(2+)</name>
        <dbReference type="ChEBI" id="CHEBI:29105"/>
    </ligand>
</feature>
<evidence type="ECO:0000256" key="11">
    <source>
        <dbReference type="ARBA" id="ARBA00023277"/>
    </source>
</evidence>
<dbReference type="Pfam" id="PF01087">
    <property type="entry name" value="GalP_UDP_transf"/>
    <property type="match status" value="1"/>
</dbReference>
<name>A0A0V8J4N6_9BACL</name>
<evidence type="ECO:0000256" key="12">
    <source>
        <dbReference type="NCBIfam" id="TIGR00209"/>
    </source>
</evidence>
<evidence type="ECO:0000256" key="13">
    <source>
        <dbReference type="PIRSR" id="PIRSR000808-1"/>
    </source>
</evidence>
<evidence type="ECO:0000313" key="19">
    <source>
        <dbReference type="Proteomes" id="UP000054099"/>
    </source>
</evidence>
<evidence type="ECO:0000256" key="8">
    <source>
        <dbReference type="ARBA" id="ARBA00022723"/>
    </source>
</evidence>
<feature type="domain" description="Galactose-1-phosphate uridyl transferase N-terminal" evidence="16">
    <location>
        <begin position="4"/>
        <end position="152"/>
    </location>
</feature>
<evidence type="ECO:0000256" key="1">
    <source>
        <dbReference type="ARBA" id="ARBA00001107"/>
    </source>
</evidence>
<dbReference type="GO" id="GO:0033499">
    <property type="term" value="P:galactose catabolic process via UDP-galactose, Leloir pathway"/>
    <property type="evidence" value="ECO:0007669"/>
    <property type="project" value="TreeGrafter"/>
</dbReference>
<feature type="active site" description="Tele-UMP-histidine intermediate" evidence="13">
    <location>
        <position position="142"/>
    </location>
</feature>
<dbReference type="UniPathway" id="UPA00214"/>
<dbReference type="GO" id="GO:0008108">
    <property type="term" value="F:UDP-glucose:hexose-1-phosphate uridylyltransferase activity"/>
    <property type="evidence" value="ECO:0007669"/>
    <property type="project" value="UniProtKB-UniRule"/>
</dbReference>
<accession>A0A0V8J4N6</accession>
<evidence type="ECO:0000256" key="2">
    <source>
        <dbReference type="ARBA" id="ARBA00004947"/>
    </source>
</evidence>
<proteinExistence type="inferred from homology"/>
<evidence type="ECO:0000256" key="10">
    <source>
        <dbReference type="ARBA" id="ARBA00023144"/>
    </source>
</evidence>
<comment type="caution">
    <text evidence="18">The sequence shown here is derived from an EMBL/GenBank/DDBJ whole genome shotgun (WGS) entry which is preliminary data.</text>
</comment>
<comment type="similarity">
    <text evidence="3 15">Belongs to the galactose-1-phosphate uridylyltransferase type 1 family.</text>
</comment>
<dbReference type="SUPFAM" id="SSF54197">
    <property type="entry name" value="HIT-like"/>
    <property type="match status" value="2"/>
</dbReference>
<dbReference type="InterPro" id="IPR005849">
    <property type="entry name" value="GalP_Utransf_N"/>
</dbReference>
<keyword evidence="19" id="KW-1185">Reference proteome</keyword>
<evidence type="ECO:0000256" key="7">
    <source>
        <dbReference type="ARBA" id="ARBA00022695"/>
    </source>
</evidence>
<feature type="domain" description="Galactose-1-phosphate uridyl transferase C-terminal" evidence="17">
    <location>
        <begin position="160"/>
        <end position="287"/>
    </location>
</feature>
<dbReference type="PANTHER" id="PTHR11943:SF1">
    <property type="entry name" value="GALACTOSE-1-PHOSPHATE URIDYLYLTRANSFERASE"/>
    <property type="match status" value="1"/>
</dbReference>
<dbReference type="PROSITE" id="PS00117">
    <property type="entry name" value="GAL_P_UDP_TRANSF_I"/>
    <property type="match status" value="1"/>
</dbReference>
<keyword evidence="9 14" id="KW-0862">Zinc</keyword>
<evidence type="ECO:0000256" key="15">
    <source>
        <dbReference type="RuleBase" id="RU000506"/>
    </source>
</evidence>
<sequence>MAELRYNPLLKDWTMVAASRQNRPHMPKDFCPFCPGSGKVPDHYDVHLYHNDFPVLSPNPPQPDAVGGSLYQTREAHGKCEVVLYSPGHYDTIPDLSREHMKKLMDLWTDTFVQLEQDPNHEYVMIFENRGEEVGVTMPHPHGQVYAYPFVPLKVKTELNACKEYFEENNRNMFDDMIAEEKRFGERVILETEHFIAFIPFFTDYPYGAYIVSKDEKTAITEFSEEEKKELGDMLQELVGGMDLIYDKLFPYMMVMHQRPSNRKDDYNDFYRFHIEFYPPLRASDKIKYNSSSETGGWAAANPTKVEDNAEILRNCIQRYHEKRGK</sequence>
<dbReference type="PIRSF" id="PIRSF000808">
    <property type="entry name" value="GalT"/>
    <property type="match status" value="1"/>
</dbReference>
<dbReference type="OrthoDB" id="9769064at2"/>
<dbReference type="AlphaFoldDB" id="A0A0V8J4N6"/>
<keyword evidence="10 15" id="KW-0299">Galactose metabolism</keyword>
<evidence type="ECO:0000256" key="14">
    <source>
        <dbReference type="PIRSR" id="PIRSR000808-3"/>
    </source>
</evidence>
<dbReference type="EC" id="2.7.7.12" evidence="4 12"/>
<evidence type="ECO:0000259" key="17">
    <source>
        <dbReference type="Pfam" id="PF02744"/>
    </source>
</evidence>
<dbReference type="InterPro" id="IPR005850">
    <property type="entry name" value="GalP_Utransf_C"/>
</dbReference>
<feature type="binding site" evidence="14">
    <location>
        <position position="89"/>
    </location>
    <ligand>
        <name>Zn(2+)</name>
        <dbReference type="ChEBI" id="CHEBI:29105"/>
    </ligand>
</feature>
<dbReference type="NCBIfam" id="TIGR00209">
    <property type="entry name" value="galT_1"/>
    <property type="match status" value="1"/>
</dbReference>
<feature type="binding site" evidence="14">
    <location>
        <position position="140"/>
    </location>
    <ligand>
        <name>Zn(2+)</name>
        <dbReference type="ChEBI" id="CHEBI:29105"/>
    </ligand>
</feature>
<comment type="catalytic activity">
    <reaction evidence="1 15">
        <text>alpha-D-galactose 1-phosphate + UDP-alpha-D-glucose = alpha-D-glucose 1-phosphate + UDP-alpha-D-galactose</text>
        <dbReference type="Rhea" id="RHEA:13989"/>
        <dbReference type="ChEBI" id="CHEBI:58336"/>
        <dbReference type="ChEBI" id="CHEBI:58601"/>
        <dbReference type="ChEBI" id="CHEBI:58885"/>
        <dbReference type="ChEBI" id="CHEBI:66914"/>
        <dbReference type="EC" id="2.7.7.12"/>
    </reaction>
</comment>
<dbReference type="Proteomes" id="UP000054099">
    <property type="component" value="Unassembled WGS sequence"/>
</dbReference>
<comment type="cofactor">
    <cofactor evidence="14">
        <name>Zn(2+)</name>
        <dbReference type="ChEBI" id="CHEBI:29105"/>
    </cofactor>
    <text evidence="14">Binds 1 zinc ion per subunit.</text>
</comment>
<evidence type="ECO:0000256" key="9">
    <source>
        <dbReference type="ARBA" id="ARBA00022833"/>
    </source>
</evidence>
<dbReference type="InterPro" id="IPR001937">
    <property type="entry name" value="GalP_UDPtransf1"/>
</dbReference>
<dbReference type="GO" id="GO:0005737">
    <property type="term" value="C:cytoplasm"/>
    <property type="evidence" value="ECO:0007669"/>
    <property type="project" value="TreeGrafter"/>
</dbReference>
<evidence type="ECO:0000259" key="16">
    <source>
        <dbReference type="Pfam" id="PF01087"/>
    </source>
</evidence>
<evidence type="ECO:0000256" key="4">
    <source>
        <dbReference type="ARBA" id="ARBA00012384"/>
    </source>
</evidence>
<keyword evidence="8 14" id="KW-0479">Metal-binding</keyword>
<evidence type="ECO:0000256" key="6">
    <source>
        <dbReference type="ARBA" id="ARBA00022679"/>
    </source>
</evidence>
<dbReference type="EMBL" id="LNQN01000005">
    <property type="protein sequence ID" value="KSU81898.1"/>
    <property type="molecule type" value="Genomic_DNA"/>
</dbReference>
<keyword evidence="6 15" id="KW-0808">Transferase</keyword>
<dbReference type="RefSeq" id="WP_061973653.1">
    <property type="nucleotide sequence ID" value="NZ_FMAV01000003.1"/>
</dbReference>
<dbReference type="InterPro" id="IPR036265">
    <property type="entry name" value="HIT-like_sf"/>
</dbReference>
<comment type="pathway">
    <text evidence="2 15">Carbohydrate metabolism; galactose metabolism.</text>
</comment>
<keyword evidence="7 15" id="KW-0548">Nucleotidyltransferase</keyword>